<evidence type="ECO:0000313" key="2">
    <source>
        <dbReference type="EMBL" id="KAB0675809.1"/>
    </source>
</evidence>
<evidence type="ECO:0000256" key="1">
    <source>
        <dbReference type="SAM" id="MobiDB-lite"/>
    </source>
</evidence>
<accession>A0A7V7PK08</accession>
<gene>
    <name evidence="2" type="ORF">F6X38_22650</name>
</gene>
<dbReference type="Pfam" id="PF18856">
    <property type="entry name" value="baeRF_family12"/>
    <property type="match status" value="1"/>
</dbReference>
<protein>
    <submittedName>
        <fullName evidence="2">Host cell attachment protein</fullName>
    </submittedName>
</protein>
<dbReference type="AlphaFoldDB" id="A0A7V7PK08"/>
<reference evidence="2 3" key="1">
    <citation type="submission" date="2019-09" db="EMBL/GenBank/DDBJ databases">
        <title>YIM 132180 draft genome.</title>
        <authorList>
            <person name="Zhang K."/>
        </authorList>
    </citation>
    <scope>NUCLEOTIDE SEQUENCE [LARGE SCALE GENOMIC DNA]</scope>
    <source>
        <strain evidence="2 3">YIM 132180</strain>
    </source>
</reference>
<proteinExistence type="predicted"/>
<keyword evidence="3" id="KW-1185">Reference proteome</keyword>
<evidence type="ECO:0000313" key="3">
    <source>
        <dbReference type="Proteomes" id="UP000432089"/>
    </source>
</evidence>
<organism evidence="2 3">
    <name type="scientific">Plantimonas leprariae</name>
    <dbReference type="NCBI Taxonomy" id="2615207"/>
    <lineage>
        <taxon>Bacteria</taxon>
        <taxon>Pseudomonadati</taxon>
        <taxon>Pseudomonadota</taxon>
        <taxon>Alphaproteobacteria</taxon>
        <taxon>Hyphomicrobiales</taxon>
        <taxon>Aurantimonadaceae</taxon>
        <taxon>Plantimonas</taxon>
    </lineage>
</organism>
<name>A0A7V7PK08_9HYPH</name>
<sequence>MHIAQGATVAVVDGQKLSLFRNTSNDAHPKLSALPAESVNTSNKSGGAGHSSSAANPDEATKGEDGFAAGVAELLNRQAVEGKLKELLVIAAPKTLGELRKHYHAKTKDSLVGEISKDLTGQKSDDIERTIAAA</sequence>
<feature type="region of interest" description="Disordered" evidence="1">
    <location>
        <begin position="23"/>
        <end position="64"/>
    </location>
</feature>
<dbReference type="RefSeq" id="WP_150973912.1">
    <property type="nucleotide sequence ID" value="NZ_VZDO01000029.1"/>
</dbReference>
<dbReference type="Proteomes" id="UP000432089">
    <property type="component" value="Unassembled WGS sequence"/>
</dbReference>
<dbReference type="EMBL" id="VZDO01000029">
    <property type="protein sequence ID" value="KAB0675809.1"/>
    <property type="molecule type" value="Genomic_DNA"/>
</dbReference>
<comment type="caution">
    <text evidence="2">The sequence shown here is derived from an EMBL/GenBank/DDBJ whole genome shotgun (WGS) entry which is preliminary data.</text>
</comment>
<dbReference type="InterPro" id="IPR041374">
    <property type="entry name" value="BaeRF_family12"/>
</dbReference>